<dbReference type="Proteomes" id="UP001232584">
    <property type="component" value="Unassembled WGS sequence"/>
</dbReference>
<evidence type="ECO:0000313" key="6">
    <source>
        <dbReference type="Proteomes" id="UP001232584"/>
    </source>
</evidence>
<keyword evidence="2 4" id="KW-0547">Nucleotide-binding</keyword>
<dbReference type="InterPro" id="IPR002698">
    <property type="entry name" value="FTHF_cligase"/>
</dbReference>
<dbReference type="RefSeq" id="WP_307509453.1">
    <property type="nucleotide sequence ID" value="NZ_BAAACE010000008.1"/>
</dbReference>
<keyword evidence="5" id="KW-0436">Ligase</keyword>
<keyword evidence="3 4" id="KW-0067">ATP-binding</keyword>
<proteinExistence type="inferred from homology"/>
<dbReference type="EMBL" id="JAUSWG010000015">
    <property type="protein sequence ID" value="MDQ0557835.1"/>
    <property type="molecule type" value="Genomic_DNA"/>
</dbReference>
<evidence type="ECO:0000256" key="3">
    <source>
        <dbReference type="ARBA" id="ARBA00022840"/>
    </source>
</evidence>
<dbReference type="NCBIfam" id="TIGR02727">
    <property type="entry name" value="MTHFS_bact"/>
    <property type="match status" value="1"/>
</dbReference>
<reference evidence="5 6" key="1">
    <citation type="submission" date="2023-07" db="EMBL/GenBank/DDBJ databases">
        <title>Genomic Encyclopedia of Type Strains, Phase IV (KMG-IV): sequencing the most valuable type-strain genomes for metagenomic binning, comparative biology and taxonomic classification.</title>
        <authorList>
            <person name="Goeker M."/>
        </authorList>
    </citation>
    <scope>NUCLEOTIDE SEQUENCE [LARGE SCALE GENOMIC DNA]</scope>
    <source>
        <strain evidence="5 6">DSM 15049</strain>
    </source>
</reference>
<comment type="cofactor">
    <cofactor evidence="4">
        <name>Mg(2+)</name>
        <dbReference type="ChEBI" id="CHEBI:18420"/>
    </cofactor>
</comment>
<gene>
    <name evidence="5" type="ORF">QOZ92_002970</name>
</gene>
<keyword evidence="4" id="KW-0460">Magnesium</keyword>
<name>A0ABU0N3X3_9FIRM</name>
<keyword evidence="4" id="KW-0479">Metal-binding</keyword>
<dbReference type="InterPro" id="IPR024185">
    <property type="entry name" value="FTHF_cligase-like_sf"/>
</dbReference>
<evidence type="ECO:0000256" key="4">
    <source>
        <dbReference type="RuleBase" id="RU361279"/>
    </source>
</evidence>
<sequence>MKSNLRKKVIELRKKESSESIIAKSKKISDVLLSLEEVKQASTIMLYLDFNNEVKTDYIVNSLISLGKKVLIPITIKESKTLIPSQIKDLKSEVEIGTYGIREPKQEFVRVKEIESIDVLVVPAVAFDINKFRLGYGGGFYDRFIEKLKPDSITIGLAFELQVFDSIPKENHDAQLNYVITEKRVIR</sequence>
<dbReference type="EC" id="6.3.3.2" evidence="4"/>
<organism evidence="5 6">
    <name type="scientific">Paraclostridium ghonii</name>
    <dbReference type="NCBI Taxonomy" id="29358"/>
    <lineage>
        <taxon>Bacteria</taxon>
        <taxon>Bacillati</taxon>
        <taxon>Bacillota</taxon>
        <taxon>Clostridia</taxon>
        <taxon>Peptostreptococcales</taxon>
        <taxon>Peptostreptococcaceae</taxon>
        <taxon>Paraclostridium</taxon>
    </lineage>
</organism>
<comment type="catalytic activity">
    <reaction evidence="4">
        <text>(6S)-5-formyl-5,6,7,8-tetrahydrofolate + ATP = (6R)-5,10-methenyltetrahydrofolate + ADP + phosphate</text>
        <dbReference type="Rhea" id="RHEA:10488"/>
        <dbReference type="ChEBI" id="CHEBI:30616"/>
        <dbReference type="ChEBI" id="CHEBI:43474"/>
        <dbReference type="ChEBI" id="CHEBI:57455"/>
        <dbReference type="ChEBI" id="CHEBI:57457"/>
        <dbReference type="ChEBI" id="CHEBI:456216"/>
        <dbReference type="EC" id="6.3.3.2"/>
    </reaction>
</comment>
<dbReference type="SUPFAM" id="SSF100950">
    <property type="entry name" value="NagB/RpiA/CoA transferase-like"/>
    <property type="match status" value="1"/>
</dbReference>
<comment type="similarity">
    <text evidence="1 4">Belongs to the 5-formyltetrahydrofolate cyclo-ligase family.</text>
</comment>
<dbReference type="GO" id="GO:0030272">
    <property type="term" value="F:5-formyltetrahydrofolate cyclo-ligase activity"/>
    <property type="evidence" value="ECO:0007669"/>
    <property type="project" value="UniProtKB-EC"/>
</dbReference>
<dbReference type="InterPro" id="IPR037171">
    <property type="entry name" value="NagB/RpiA_transferase-like"/>
</dbReference>
<evidence type="ECO:0000313" key="5">
    <source>
        <dbReference type="EMBL" id="MDQ0557835.1"/>
    </source>
</evidence>
<dbReference type="Pfam" id="PF01812">
    <property type="entry name" value="5-FTHF_cyc-lig"/>
    <property type="match status" value="1"/>
</dbReference>
<evidence type="ECO:0000256" key="1">
    <source>
        <dbReference type="ARBA" id="ARBA00010638"/>
    </source>
</evidence>
<keyword evidence="6" id="KW-1185">Reference proteome</keyword>
<dbReference type="Gene3D" id="3.40.50.10420">
    <property type="entry name" value="NagB/RpiA/CoA transferase-like"/>
    <property type="match status" value="1"/>
</dbReference>
<dbReference type="PANTHER" id="PTHR23407:SF1">
    <property type="entry name" value="5-FORMYLTETRAHYDROFOLATE CYCLO-LIGASE"/>
    <property type="match status" value="1"/>
</dbReference>
<accession>A0ABU0N3X3</accession>
<dbReference type="PIRSF" id="PIRSF006806">
    <property type="entry name" value="FTHF_cligase"/>
    <property type="match status" value="1"/>
</dbReference>
<comment type="caution">
    <text evidence="5">The sequence shown here is derived from an EMBL/GenBank/DDBJ whole genome shotgun (WGS) entry which is preliminary data.</text>
</comment>
<evidence type="ECO:0000256" key="2">
    <source>
        <dbReference type="ARBA" id="ARBA00022741"/>
    </source>
</evidence>
<protein>
    <recommendedName>
        <fullName evidence="4">5-formyltetrahydrofolate cyclo-ligase</fullName>
        <ecNumber evidence="4">6.3.3.2</ecNumber>
    </recommendedName>
</protein>
<dbReference type="PANTHER" id="PTHR23407">
    <property type="entry name" value="ATPASE INHIBITOR/5-FORMYLTETRAHYDROFOLATE CYCLO-LIGASE"/>
    <property type="match status" value="1"/>
</dbReference>